<comment type="caution">
    <text evidence="7">The sequence shown here is derived from an EMBL/GenBank/DDBJ whole genome shotgun (WGS) entry which is preliminary data.</text>
</comment>
<feature type="transmembrane region" description="Helical" evidence="6">
    <location>
        <begin position="34"/>
        <end position="54"/>
    </location>
</feature>
<feature type="transmembrane region" description="Helical" evidence="6">
    <location>
        <begin position="197"/>
        <end position="217"/>
    </location>
</feature>
<feature type="transmembrane region" description="Helical" evidence="6">
    <location>
        <begin position="164"/>
        <end position="185"/>
    </location>
</feature>
<dbReference type="AlphaFoldDB" id="A0AAW0ZBY8"/>
<dbReference type="EMBL" id="JAWNGG020000291">
    <property type="protein sequence ID" value="KAK9295057.1"/>
    <property type="molecule type" value="Genomic_DNA"/>
</dbReference>
<dbReference type="GO" id="GO:0016020">
    <property type="term" value="C:membrane"/>
    <property type="evidence" value="ECO:0007669"/>
    <property type="project" value="UniProtKB-SubCell"/>
</dbReference>
<organism evidence="7 8">
    <name type="scientific">Tetragonisca angustula</name>
    <dbReference type="NCBI Taxonomy" id="166442"/>
    <lineage>
        <taxon>Eukaryota</taxon>
        <taxon>Metazoa</taxon>
        <taxon>Ecdysozoa</taxon>
        <taxon>Arthropoda</taxon>
        <taxon>Hexapoda</taxon>
        <taxon>Insecta</taxon>
        <taxon>Pterygota</taxon>
        <taxon>Neoptera</taxon>
        <taxon>Endopterygota</taxon>
        <taxon>Hymenoptera</taxon>
        <taxon>Apocrita</taxon>
        <taxon>Aculeata</taxon>
        <taxon>Apoidea</taxon>
        <taxon>Anthophila</taxon>
        <taxon>Apidae</taxon>
        <taxon>Tetragonisca</taxon>
    </lineage>
</organism>
<evidence type="ECO:0000256" key="1">
    <source>
        <dbReference type="ARBA" id="ARBA00004141"/>
    </source>
</evidence>
<accession>A0AAW0ZBY8</accession>
<evidence type="ECO:0000256" key="6">
    <source>
        <dbReference type="SAM" id="Phobius"/>
    </source>
</evidence>
<dbReference type="PANTHER" id="PTHR23423">
    <property type="entry name" value="ORGANIC SOLUTE TRANSPORTER-RELATED"/>
    <property type="match status" value="1"/>
</dbReference>
<comment type="subcellular location">
    <subcellularLocation>
        <location evidence="1">Membrane</location>
        <topology evidence="1">Multi-pass membrane protein</topology>
    </subcellularLocation>
</comment>
<feature type="region of interest" description="Disordered" evidence="5">
    <location>
        <begin position="324"/>
        <end position="354"/>
    </location>
</feature>
<evidence type="ECO:0008006" key="9">
    <source>
        <dbReference type="Google" id="ProtNLM"/>
    </source>
</evidence>
<keyword evidence="8" id="KW-1185">Reference proteome</keyword>
<feature type="transmembrane region" description="Helical" evidence="6">
    <location>
        <begin position="75"/>
        <end position="94"/>
    </location>
</feature>
<evidence type="ECO:0000256" key="3">
    <source>
        <dbReference type="ARBA" id="ARBA00022989"/>
    </source>
</evidence>
<name>A0AAW0ZBY8_9HYME</name>
<keyword evidence="4 6" id="KW-0472">Membrane</keyword>
<evidence type="ECO:0000256" key="4">
    <source>
        <dbReference type="ARBA" id="ARBA00023136"/>
    </source>
</evidence>
<dbReference type="Pfam" id="PF03619">
    <property type="entry name" value="Solute_trans_a"/>
    <property type="match status" value="1"/>
</dbReference>
<reference evidence="7 8" key="1">
    <citation type="submission" date="2024-05" db="EMBL/GenBank/DDBJ databases">
        <title>The nuclear and mitochondrial genome assemblies of Tetragonisca angustula (Apidae: Meliponini), a tiny yet remarkable pollinator in the Neotropics.</title>
        <authorList>
            <person name="Ferrari R."/>
            <person name="Ricardo P.C."/>
            <person name="Dias F.C."/>
            <person name="Araujo N.S."/>
            <person name="Soares D.O."/>
            <person name="Zhou Q.-S."/>
            <person name="Zhu C.-D."/>
            <person name="Coutinho L."/>
            <person name="Airas M.C."/>
            <person name="Batista T.M."/>
        </authorList>
    </citation>
    <scope>NUCLEOTIDE SEQUENCE [LARGE SCALE GENOMIC DNA]</scope>
    <source>
        <strain evidence="7">ASF017062</strain>
        <tissue evidence="7">Abdomen</tissue>
    </source>
</reference>
<feature type="compositionally biased region" description="Polar residues" evidence="5">
    <location>
        <begin position="333"/>
        <end position="354"/>
    </location>
</feature>
<proteinExistence type="predicted"/>
<protein>
    <recommendedName>
        <fullName evidence="9">Organic solute transporter alpha-like protein</fullName>
    </recommendedName>
</protein>
<dbReference type="InterPro" id="IPR005178">
    <property type="entry name" value="Ostalpha/TMEM184C"/>
</dbReference>
<dbReference type="SMART" id="SM01417">
    <property type="entry name" value="Solute_trans_a"/>
    <property type="match status" value="1"/>
</dbReference>
<feature type="transmembrane region" description="Helical" evidence="6">
    <location>
        <begin position="106"/>
        <end position="124"/>
    </location>
</feature>
<sequence>MEMEFKNLENPFRNLSCNHNYVPSAIEQIESLNAFGIGLLSFGTMLSTLTLYFAMDACHNIFHQKETGFYKTNCFVILSIYPVASVCSLTALGIPRTQLLSEAVTQIFLTIGLYRLYLLLVYIGRKKMAETPQLRLQVGPCCCWPCLPFPNLEMTEANLSWLRLAVLQLPIVQGLIYCIFLSMSIEEPTLITQYGIYLQPFVMMSIFLGIYGLTVAVKSLQEIAAEAKLHRKTTVSQMVLLFSKLQAFVVKSLPQTGLFPCNPPITPEIYANVTYNALMLIEMLLLCYAARYVYYVDLEREEETATATATATMAVAVAVVEATDRPKDKTTERASSTNNNQANNRQPSTLTHNQ</sequence>
<evidence type="ECO:0000313" key="7">
    <source>
        <dbReference type="EMBL" id="KAK9295057.1"/>
    </source>
</evidence>
<evidence type="ECO:0000313" key="8">
    <source>
        <dbReference type="Proteomes" id="UP001432146"/>
    </source>
</evidence>
<keyword evidence="3 6" id="KW-1133">Transmembrane helix</keyword>
<dbReference type="Proteomes" id="UP001432146">
    <property type="component" value="Unassembled WGS sequence"/>
</dbReference>
<evidence type="ECO:0000256" key="5">
    <source>
        <dbReference type="SAM" id="MobiDB-lite"/>
    </source>
</evidence>
<keyword evidence="2 6" id="KW-0812">Transmembrane</keyword>
<gene>
    <name evidence="7" type="ORF">QLX08_010534</name>
</gene>
<evidence type="ECO:0000256" key="2">
    <source>
        <dbReference type="ARBA" id="ARBA00022692"/>
    </source>
</evidence>